<keyword evidence="4 7" id="KW-0812">Transmembrane</keyword>
<feature type="transmembrane region" description="Helical" evidence="7">
    <location>
        <begin position="12"/>
        <end position="33"/>
    </location>
</feature>
<evidence type="ECO:0000313" key="10">
    <source>
        <dbReference type="Proteomes" id="UP000664382"/>
    </source>
</evidence>
<dbReference type="InterPro" id="IPR000515">
    <property type="entry name" value="MetI-like"/>
</dbReference>
<comment type="caution">
    <text evidence="9">The sequence shown here is derived from an EMBL/GenBank/DDBJ whole genome shotgun (WGS) entry which is preliminary data.</text>
</comment>
<keyword evidence="10" id="KW-1185">Reference proteome</keyword>
<evidence type="ECO:0000256" key="4">
    <source>
        <dbReference type="ARBA" id="ARBA00022692"/>
    </source>
</evidence>
<feature type="transmembrane region" description="Helical" evidence="7">
    <location>
        <begin position="104"/>
        <end position="125"/>
    </location>
</feature>
<dbReference type="EMBL" id="JAGDYM010000011">
    <property type="protein sequence ID" value="MBO1902385.1"/>
    <property type="molecule type" value="Genomic_DNA"/>
</dbReference>
<keyword evidence="6 7" id="KW-0472">Membrane</keyword>
<evidence type="ECO:0000256" key="3">
    <source>
        <dbReference type="ARBA" id="ARBA00022475"/>
    </source>
</evidence>
<feature type="transmembrane region" description="Helical" evidence="7">
    <location>
        <begin position="306"/>
        <end position="329"/>
    </location>
</feature>
<dbReference type="PANTHER" id="PTHR43163:SF6">
    <property type="entry name" value="DIPEPTIDE TRANSPORT SYSTEM PERMEASE PROTEIN DPPB-RELATED"/>
    <property type="match status" value="1"/>
</dbReference>
<keyword evidence="2 7" id="KW-0813">Transport</keyword>
<gene>
    <name evidence="9" type="ORF">J4H92_10545</name>
</gene>
<feature type="transmembrane region" description="Helical" evidence="7">
    <location>
        <begin position="264"/>
        <end position="286"/>
    </location>
</feature>
<dbReference type="InterPro" id="IPR045621">
    <property type="entry name" value="BPD_transp_1_N"/>
</dbReference>
<feature type="domain" description="ABC transmembrane type-1" evidence="8">
    <location>
        <begin position="98"/>
        <end position="325"/>
    </location>
</feature>
<evidence type="ECO:0000256" key="2">
    <source>
        <dbReference type="ARBA" id="ARBA00022448"/>
    </source>
</evidence>
<organism evidence="9 10">
    <name type="scientific">Leucobacter weissii</name>
    <dbReference type="NCBI Taxonomy" id="1983706"/>
    <lineage>
        <taxon>Bacteria</taxon>
        <taxon>Bacillati</taxon>
        <taxon>Actinomycetota</taxon>
        <taxon>Actinomycetes</taxon>
        <taxon>Micrococcales</taxon>
        <taxon>Microbacteriaceae</taxon>
        <taxon>Leucobacter</taxon>
    </lineage>
</organism>
<dbReference type="PROSITE" id="PS50928">
    <property type="entry name" value="ABC_TM1"/>
    <property type="match status" value="1"/>
</dbReference>
<evidence type="ECO:0000256" key="7">
    <source>
        <dbReference type="RuleBase" id="RU363032"/>
    </source>
</evidence>
<comment type="subcellular location">
    <subcellularLocation>
        <location evidence="1 7">Cell membrane</location>
        <topology evidence="1 7">Multi-pass membrane protein</topology>
    </subcellularLocation>
</comment>
<comment type="similarity">
    <text evidence="7">Belongs to the binding-protein-dependent transport system permease family.</text>
</comment>
<evidence type="ECO:0000256" key="1">
    <source>
        <dbReference type="ARBA" id="ARBA00004651"/>
    </source>
</evidence>
<evidence type="ECO:0000313" key="9">
    <source>
        <dbReference type="EMBL" id="MBO1902385.1"/>
    </source>
</evidence>
<evidence type="ECO:0000256" key="5">
    <source>
        <dbReference type="ARBA" id="ARBA00022989"/>
    </source>
</evidence>
<dbReference type="PANTHER" id="PTHR43163">
    <property type="entry name" value="DIPEPTIDE TRANSPORT SYSTEM PERMEASE PROTEIN DPPB-RELATED"/>
    <property type="match status" value="1"/>
</dbReference>
<dbReference type="InterPro" id="IPR035906">
    <property type="entry name" value="MetI-like_sf"/>
</dbReference>
<accession>A0A939MM34</accession>
<dbReference type="RefSeq" id="WP_208098147.1">
    <property type="nucleotide sequence ID" value="NZ_JAGDYM010000011.1"/>
</dbReference>
<dbReference type="Pfam" id="PF19300">
    <property type="entry name" value="BPD_transp_1_N"/>
    <property type="match status" value="1"/>
</dbReference>
<dbReference type="Gene3D" id="1.10.3720.10">
    <property type="entry name" value="MetI-like"/>
    <property type="match status" value="1"/>
</dbReference>
<dbReference type="CDD" id="cd06261">
    <property type="entry name" value="TM_PBP2"/>
    <property type="match status" value="1"/>
</dbReference>
<feature type="transmembrane region" description="Helical" evidence="7">
    <location>
        <begin position="137"/>
        <end position="158"/>
    </location>
</feature>
<dbReference type="GO" id="GO:0005886">
    <property type="term" value="C:plasma membrane"/>
    <property type="evidence" value="ECO:0007669"/>
    <property type="project" value="UniProtKB-SubCell"/>
</dbReference>
<evidence type="ECO:0000259" key="8">
    <source>
        <dbReference type="PROSITE" id="PS50928"/>
    </source>
</evidence>
<dbReference type="Proteomes" id="UP000664382">
    <property type="component" value="Unassembled WGS sequence"/>
</dbReference>
<evidence type="ECO:0000256" key="6">
    <source>
        <dbReference type="ARBA" id="ARBA00023136"/>
    </source>
</evidence>
<keyword evidence="5 7" id="KW-1133">Transmembrane helix</keyword>
<protein>
    <submittedName>
        <fullName evidence="9">ABC transporter permease</fullName>
    </submittedName>
</protein>
<dbReference type="AlphaFoldDB" id="A0A939MM34"/>
<dbReference type="SUPFAM" id="SSF161098">
    <property type="entry name" value="MetI-like"/>
    <property type="match status" value="1"/>
</dbReference>
<feature type="transmembrane region" description="Helical" evidence="7">
    <location>
        <begin position="202"/>
        <end position="221"/>
    </location>
</feature>
<dbReference type="Pfam" id="PF00528">
    <property type="entry name" value="BPD_transp_1"/>
    <property type="match status" value="1"/>
</dbReference>
<keyword evidence="3" id="KW-1003">Cell membrane</keyword>
<dbReference type="GO" id="GO:0055085">
    <property type="term" value="P:transmembrane transport"/>
    <property type="evidence" value="ECO:0007669"/>
    <property type="project" value="InterPro"/>
</dbReference>
<sequence>MTAAVLRVAGRIGAALVALLGASLISFVFLRALPSNPARLILGRFASDEAIADLERELGLHLPPWQQYLQYIGDFVTGDWGHSYAAGVPVRELLLSRLPASLELGLFAFTGALVGAALTALLVSYRRRKWLDRTVQGGTAVGLGMPEFWLATLLLVVFSERLGWFPLPEGRLSQGAAPPPEVTGFTTVDAILSGDAPLFLDALHHLILPAIALGLFSYCYLTRLLRSNLLEVAHQPYLLVHQAFGRTRWSAFWRSGLPNAMGSTIAAAGITLGQLVAGAVLVESVFQWPGIGSLIVTGIQTQDYSVVQSFILLTAAGYIAINLIADLIVSRLDPRSAQAVVRMGM</sequence>
<proteinExistence type="inferred from homology"/>
<reference evidence="9" key="1">
    <citation type="submission" date="2021-03" db="EMBL/GenBank/DDBJ databases">
        <title>Leucobacter chromiisoli sp. nov., isolated from chromium-containing soil of chemical plant.</title>
        <authorList>
            <person name="Xu Z."/>
        </authorList>
    </citation>
    <scope>NUCLEOTIDE SEQUENCE</scope>
    <source>
        <strain evidence="9">S27</strain>
    </source>
</reference>
<name>A0A939MM34_9MICO</name>